<evidence type="ECO:0000313" key="2">
    <source>
        <dbReference type="EMBL" id="MCJ8502734.1"/>
    </source>
</evidence>
<organism evidence="2 3">
    <name type="scientific">Desulfatitalea alkaliphila</name>
    <dbReference type="NCBI Taxonomy" id="2929485"/>
    <lineage>
        <taxon>Bacteria</taxon>
        <taxon>Pseudomonadati</taxon>
        <taxon>Thermodesulfobacteriota</taxon>
        <taxon>Desulfobacteria</taxon>
        <taxon>Desulfobacterales</taxon>
        <taxon>Desulfosarcinaceae</taxon>
        <taxon>Desulfatitalea</taxon>
    </lineage>
</organism>
<accession>A0AA41R5J8</accession>
<dbReference type="SMART" id="SM00347">
    <property type="entry name" value="HTH_MARR"/>
    <property type="match status" value="1"/>
</dbReference>
<reference evidence="2" key="1">
    <citation type="submission" date="2022-04" db="EMBL/GenBank/DDBJ databases">
        <title>Desulfatitalea alkaliphila sp. nov., a novel anaerobic sulfate-reducing bacterium isolated from terrestrial mud volcano, Taman Peninsula, Russia.</title>
        <authorList>
            <person name="Khomyakova M.A."/>
            <person name="Merkel A.Y."/>
            <person name="Slobodkin A.I."/>
        </authorList>
    </citation>
    <scope>NUCLEOTIDE SEQUENCE</scope>
    <source>
        <strain evidence="2">M08but</strain>
    </source>
</reference>
<feature type="domain" description="HTH marR-type" evidence="1">
    <location>
        <begin position="1"/>
        <end position="152"/>
    </location>
</feature>
<dbReference type="AlphaFoldDB" id="A0AA41R5J8"/>
<dbReference type="Proteomes" id="UP001165427">
    <property type="component" value="Unassembled WGS sequence"/>
</dbReference>
<dbReference type="SUPFAM" id="SSF46785">
    <property type="entry name" value="Winged helix' DNA-binding domain"/>
    <property type="match status" value="1"/>
</dbReference>
<dbReference type="Pfam" id="PF12802">
    <property type="entry name" value="MarR_2"/>
    <property type="match status" value="1"/>
</dbReference>
<dbReference type="PANTHER" id="PTHR33164">
    <property type="entry name" value="TRANSCRIPTIONAL REGULATOR, MARR FAMILY"/>
    <property type="match status" value="1"/>
</dbReference>
<sequence length="171" mass="18479">MASVIDKETTRAQALYIITTGRRIHEEILNLQSRHLANLASPPHIELSLAQFNAIGVVRSQEPLTMGDLADRLGISAPSASAMVDRLTEKGLLQREPSTEDRRKVVVRIAPDAKQDIDAIEAGLLALFEDLVQKLGPKTTDQWCRVLAAVQKVLLSETGPTAVSGNSPPGP</sequence>
<keyword evidence="3" id="KW-1185">Reference proteome</keyword>
<name>A0AA41R5J8_9BACT</name>
<dbReference type="GO" id="GO:0003700">
    <property type="term" value="F:DNA-binding transcription factor activity"/>
    <property type="evidence" value="ECO:0007669"/>
    <property type="project" value="InterPro"/>
</dbReference>
<protein>
    <submittedName>
        <fullName evidence="2">MarR family transcriptional regulator</fullName>
    </submittedName>
</protein>
<dbReference type="InterPro" id="IPR036390">
    <property type="entry name" value="WH_DNA-bd_sf"/>
</dbReference>
<dbReference type="PANTHER" id="PTHR33164:SF43">
    <property type="entry name" value="HTH-TYPE TRANSCRIPTIONAL REPRESSOR YETL"/>
    <property type="match status" value="1"/>
</dbReference>
<dbReference type="EMBL" id="JALJRB010000032">
    <property type="protein sequence ID" value="MCJ8502734.1"/>
    <property type="molecule type" value="Genomic_DNA"/>
</dbReference>
<evidence type="ECO:0000313" key="3">
    <source>
        <dbReference type="Proteomes" id="UP001165427"/>
    </source>
</evidence>
<dbReference type="RefSeq" id="WP_246913999.1">
    <property type="nucleotide sequence ID" value="NZ_JALJRB010000032.1"/>
</dbReference>
<comment type="caution">
    <text evidence="2">The sequence shown here is derived from an EMBL/GenBank/DDBJ whole genome shotgun (WGS) entry which is preliminary data.</text>
</comment>
<dbReference type="InterPro" id="IPR000835">
    <property type="entry name" value="HTH_MarR-typ"/>
</dbReference>
<evidence type="ECO:0000259" key="1">
    <source>
        <dbReference type="PROSITE" id="PS50995"/>
    </source>
</evidence>
<dbReference type="InterPro" id="IPR039422">
    <property type="entry name" value="MarR/SlyA-like"/>
</dbReference>
<dbReference type="GO" id="GO:0006950">
    <property type="term" value="P:response to stress"/>
    <property type="evidence" value="ECO:0007669"/>
    <property type="project" value="TreeGrafter"/>
</dbReference>
<dbReference type="Gene3D" id="1.10.10.10">
    <property type="entry name" value="Winged helix-like DNA-binding domain superfamily/Winged helix DNA-binding domain"/>
    <property type="match status" value="1"/>
</dbReference>
<gene>
    <name evidence="2" type="ORF">MRX98_19315</name>
</gene>
<dbReference type="InterPro" id="IPR036388">
    <property type="entry name" value="WH-like_DNA-bd_sf"/>
</dbReference>
<dbReference type="PROSITE" id="PS50995">
    <property type="entry name" value="HTH_MARR_2"/>
    <property type="match status" value="1"/>
</dbReference>
<proteinExistence type="predicted"/>